<dbReference type="EMBL" id="PCGY01000019">
    <property type="protein sequence ID" value="PKU89655.1"/>
    <property type="molecule type" value="Genomic_DNA"/>
</dbReference>
<dbReference type="PROSITE" id="PS51898">
    <property type="entry name" value="TYR_RECOMBINASE"/>
    <property type="match status" value="1"/>
</dbReference>
<evidence type="ECO:0000256" key="4">
    <source>
        <dbReference type="ARBA" id="ARBA00023172"/>
    </source>
</evidence>
<evidence type="ECO:0000313" key="10">
    <source>
        <dbReference type="Proteomes" id="UP000233727"/>
    </source>
</evidence>
<accession>A0A2N3QG24</accession>
<dbReference type="InterPro" id="IPR044068">
    <property type="entry name" value="CB"/>
</dbReference>
<evidence type="ECO:0000256" key="5">
    <source>
        <dbReference type="PROSITE-ProRule" id="PRU01248"/>
    </source>
</evidence>
<dbReference type="Gene3D" id="1.10.443.10">
    <property type="entry name" value="Intergrase catalytic core"/>
    <property type="match status" value="1"/>
</dbReference>
<dbReference type="AlphaFoldDB" id="A0A2N3QG24"/>
<dbReference type="InterPro" id="IPR004107">
    <property type="entry name" value="Integrase_SAM-like_N"/>
</dbReference>
<evidence type="ECO:0000256" key="6">
    <source>
        <dbReference type="SAM" id="MobiDB-lite"/>
    </source>
</evidence>
<evidence type="ECO:0000256" key="3">
    <source>
        <dbReference type="ARBA" id="ARBA00023125"/>
    </source>
</evidence>
<comment type="similarity">
    <text evidence="1">Belongs to the 'phage' integrase family.</text>
</comment>
<protein>
    <submittedName>
        <fullName evidence="9">Phage integrase family protein</fullName>
    </submittedName>
</protein>
<dbReference type="Proteomes" id="UP000233727">
    <property type="component" value="Unassembled WGS sequence"/>
</dbReference>
<dbReference type="InterPro" id="IPR011010">
    <property type="entry name" value="DNA_brk_join_enz"/>
</dbReference>
<keyword evidence="3 5" id="KW-0238">DNA-binding</keyword>
<feature type="domain" description="Core-binding (CB)" evidence="8">
    <location>
        <begin position="96"/>
        <end position="191"/>
    </location>
</feature>
<evidence type="ECO:0000256" key="1">
    <source>
        <dbReference type="ARBA" id="ARBA00008857"/>
    </source>
</evidence>
<gene>
    <name evidence="9" type="ORF">CQR47_1543</name>
</gene>
<dbReference type="InterPro" id="IPR010998">
    <property type="entry name" value="Integrase_recombinase_N"/>
</dbReference>
<dbReference type="SUPFAM" id="SSF56349">
    <property type="entry name" value="DNA breaking-rejoining enzymes"/>
    <property type="match status" value="1"/>
</dbReference>
<name>A0A2N3QG24_9BIFI</name>
<feature type="domain" description="Tyr recombinase" evidence="7">
    <location>
        <begin position="214"/>
        <end position="403"/>
    </location>
</feature>
<keyword evidence="4" id="KW-0233">DNA recombination</keyword>
<evidence type="ECO:0000313" key="9">
    <source>
        <dbReference type="EMBL" id="PKU89655.1"/>
    </source>
</evidence>
<comment type="caution">
    <text evidence="9">The sequence shown here is derived from an EMBL/GenBank/DDBJ whole genome shotgun (WGS) entry which is preliminary data.</text>
</comment>
<proteinExistence type="inferred from homology"/>
<feature type="region of interest" description="Disordered" evidence="6">
    <location>
        <begin position="22"/>
        <end position="49"/>
    </location>
</feature>
<keyword evidence="2" id="KW-0229">DNA integration</keyword>
<dbReference type="InterPro" id="IPR050090">
    <property type="entry name" value="Tyrosine_recombinase_XerCD"/>
</dbReference>
<dbReference type="CDD" id="cd01189">
    <property type="entry name" value="INT_ICEBs1_C_like"/>
    <property type="match status" value="1"/>
</dbReference>
<feature type="region of interest" description="Disordered" evidence="6">
    <location>
        <begin position="410"/>
        <end position="439"/>
    </location>
</feature>
<organism evidence="9 10">
    <name type="scientific">Bifidobacterium thermophilum</name>
    <dbReference type="NCBI Taxonomy" id="33905"/>
    <lineage>
        <taxon>Bacteria</taxon>
        <taxon>Bacillati</taxon>
        <taxon>Actinomycetota</taxon>
        <taxon>Actinomycetes</taxon>
        <taxon>Bifidobacteriales</taxon>
        <taxon>Bifidobacteriaceae</taxon>
        <taxon>Bifidobacterium</taxon>
    </lineage>
</organism>
<dbReference type="InterPro" id="IPR002104">
    <property type="entry name" value="Integrase_catalytic"/>
</dbReference>
<dbReference type="Pfam" id="PF00589">
    <property type="entry name" value="Phage_integrase"/>
    <property type="match status" value="1"/>
</dbReference>
<dbReference type="PANTHER" id="PTHR30349">
    <property type="entry name" value="PHAGE INTEGRASE-RELATED"/>
    <property type="match status" value="1"/>
</dbReference>
<dbReference type="GO" id="GO:0003677">
    <property type="term" value="F:DNA binding"/>
    <property type="evidence" value="ECO:0007669"/>
    <property type="project" value="UniProtKB-UniRule"/>
</dbReference>
<dbReference type="Gene3D" id="1.10.150.130">
    <property type="match status" value="1"/>
</dbReference>
<dbReference type="GO" id="GO:0006310">
    <property type="term" value="P:DNA recombination"/>
    <property type="evidence" value="ECO:0007669"/>
    <property type="project" value="UniProtKB-KW"/>
</dbReference>
<reference evidence="9 10" key="1">
    <citation type="submission" date="2017-10" db="EMBL/GenBank/DDBJ databases">
        <title>Bifidobacterium genomics.</title>
        <authorList>
            <person name="Lugli G.A."/>
            <person name="Milani C."/>
            <person name="Mancabelli L."/>
        </authorList>
    </citation>
    <scope>NUCLEOTIDE SEQUENCE [LARGE SCALE GENOMIC DNA]</scope>
    <source>
        <strain evidence="9 10">1542B</strain>
    </source>
</reference>
<dbReference type="GO" id="GO:0015074">
    <property type="term" value="P:DNA integration"/>
    <property type="evidence" value="ECO:0007669"/>
    <property type="project" value="UniProtKB-KW"/>
</dbReference>
<dbReference type="Pfam" id="PF14659">
    <property type="entry name" value="Phage_int_SAM_3"/>
    <property type="match status" value="1"/>
</dbReference>
<evidence type="ECO:0000259" key="8">
    <source>
        <dbReference type="PROSITE" id="PS51900"/>
    </source>
</evidence>
<feature type="compositionally biased region" description="Basic and acidic residues" evidence="6">
    <location>
        <begin position="427"/>
        <end position="439"/>
    </location>
</feature>
<dbReference type="RefSeq" id="WP_180334592.1">
    <property type="nucleotide sequence ID" value="NZ_PCGY01000019.1"/>
</dbReference>
<evidence type="ECO:0000259" key="7">
    <source>
        <dbReference type="PROSITE" id="PS51898"/>
    </source>
</evidence>
<dbReference type="InterPro" id="IPR013762">
    <property type="entry name" value="Integrase-like_cat_sf"/>
</dbReference>
<feature type="compositionally biased region" description="Basic and acidic residues" evidence="6">
    <location>
        <begin position="30"/>
        <end position="47"/>
    </location>
</feature>
<sequence>MNGASGSRRSWGKIRVKKVHGGTSYYAEYPDPRPDRKGDDGRRERIRAPLVFSSRQAAEGWLAQQRNRIDGGIWVDPRDEYEDSASARKAEERRSESFHDYAERWFGGKIARGEIRPSTVRTYRQRLDSVLYPAFGDKAMRDITVEDVERWYEEMGRPRKVDGRPSTKERPRLSTRGNAYGLLRQIMQSACTAPNAILDFNPCQIKGGSAHKGKERAVIGPEKVREIADNMPGKYRLVVLLGFWLSLRMGEILALRRRDIDLDGKVVRITHAVTYSKEYGFVDGDPKTEAGVRSIPIPDDLVAEIRRHIDEYADPGDDGKLFHTATGNFVYHSEVEKAFIKARRKAGCEDVVLHGLRHSGNTYFAQHTDATIADLQARGGWSTSSMAAHYMHSSQDRLRQLTEEMSAANTVHGTGSDNSAGAASELESLRRQLEESNRKNSELIRFLTESYGAQDK</sequence>
<evidence type="ECO:0000256" key="2">
    <source>
        <dbReference type="ARBA" id="ARBA00022908"/>
    </source>
</evidence>
<dbReference type="PANTHER" id="PTHR30349:SF64">
    <property type="entry name" value="PROPHAGE INTEGRASE INTD-RELATED"/>
    <property type="match status" value="1"/>
</dbReference>
<dbReference type="PROSITE" id="PS51900">
    <property type="entry name" value="CB"/>
    <property type="match status" value="1"/>
</dbReference>
<feature type="compositionally biased region" description="Polar residues" evidence="6">
    <location>
        <begin position="410"/>
        <end position="421"/>
    </location>
</feature>